<dbReference type="SUPFAM" id="SSF161098">
    <property type="entry name" value="MetI-like"/>
    <property type="match status" value="1"/>
</dbReference>
<dbReference type="InterPro" id="IPR035906">
    <property type="entry name" value="MetI-like_sf"/>
</dbReference>
<evidence type="ECO:0000256" key="3">
    <source>
        <dbReference type="ARBA" id="ARBA00022448"/>
    </source>
</evidence>
<sequence length="295" mass="30066">METGPERRAHNRNLVMESLQADLFTMATALLVVLAVGILVRLGLPAAALLARQGPVTVLAGRVWDPVAGRYGLLPFLWGSAVVTAIALGVAVPLGGATAVTVTRILEPSWRGPARSLLTAFMAVPSVIYGWWGLGVVVPAVRALTGGPGFSLLAAGLTVGIMVLPTFALLAAEALAAVPDTWVQASLALGATGDQTLLRLVLPAAGAGLRQALALATARALGETLAVQMVVGGQTTFSWNPLHPGATLTSQILTDMVALPVGTPGHAALDVMAVVLLGLMWAAARAVGSRTPPPG</sequence>
<organism evidence="11 12">
    <name type="scientific">Candidatus Hydrogenisulfobacillus filiaventi</name>
    <dbReference type="NCBI Taxonomy" id="2707344"/>
    <lineage>
        <taxon>Bacteria</taxon>
        <taxon>Bacillati</taxon>
        <taxon>Bacillota</taxon>
        <taxon>Clostridia</taxon>
        <taxon>Eubacteriales</taxon>
        <taxon>Clostridiales Family XVII. Incertae Sedis</taxon>
        <taxon>Candidatus Hydrogenisulfobacillus</taxon>
    </lineage>
</organism>
<dbReference type="InterPro" id="IPR051124">
    <property type="entry name" value="Phosphate_Transport_Permease"/>
</dbReference>
<dbReference type="AlphaFoldDB" id="A0A6F8ZIA7"/>
<dbReference type="CDD" id="cd06261">
    <property type="entry name" value="TM_PBP2"/>
    <property type="match status" value="1"/>
</dbReference>
<evidence type="ECO:0000256" key="7">
    <source>
        <dbReference type="ARBA" id="ARBA00022989"/>
    </source>
</evidence>
<keyword evidence="8 9" id="KW-0472">Membrane</keyword>
<dbReference type="PANTHER" id="PTHR30425">
    <property type="entry name" value="PHOSPHATE TRANSPORT SYSTEM PERMEASE PROTEIN PST"/>
    <property type="match status" value="1"/>
</dbReference>
<evidence type="ECO:0000313" key="11">
    <source>
        <dbReference type="EMBL" id="CAB1129727.1"/>
    </source>
</evidence>
<keyword evidence="12" id="KW-1185">Reference proteome</keyword>
<evidence type="ECO:0000256" key="9">
    <source>
        <dbReference type="RuleBase" id="RU363032"/>
    </source>
</evidence>
<gene>
    <name evidence="11" type="ORF">R50_2230</name>
</gene>
<dbReference type="GO" id="GO:0005886">
    <property type="term" value="C:plasma membrane"/>
    <property type="evidence" value="ECO:0007669"/>
    <property type="project" value="UniProtKB-SubCell"/>
</dbReference>
<dbReference type="Proteomes" id="UP000503399">
    <property type="component" value="Chromosome"/>
</dbReference>
<comment type="subcellular location">
    <subcellularLocation>
        <location evidence="1 9">Cell membrane</location>
        <topology evidence="1 9">Multi-pass membrane protein</topology>
    </subcellularLocation>
</comment>
<evidence type="ECO:0000256" key="1">
    <source>
        <dbReference type="ARBA" id="ARBA00004651"/>
    </source>
</evidence>
<feature type="domain" description="ABC transmembrane type-1" evidence="10">
    <location>
        <begin position="77"/>
        <end position="287"/>
    </location>
</feature>
<keyword evidence="4" id="KW-1003">Cell membrane</keyword>
<dbReference type="EMBL" id="LR778114">
    <property type="protein sequence ID" value="CAB1129727.1"/>
    <property type="molecule type" value="Genomic_DNA"/>
</dbReference>
<evidence type="ECO:0000259" key="10">
    <source>
        <dbReference type="PROSITE" id="PS50928"/>
    </source>
</evidence>
<dbReference type="KEGG" id="hfv:R50_2230"/>
<feature type="transmembrane region" description="Helical" evidence="9">
    <location>
        <begin position="152"/>
        <end position="172"/>
    </location>
</feature>
<keyword evidence="6 9" id="KW-0812">Transmembrane</keyword>
<evidence type="ECO:0000256" key="4">
    <source>
        <dbReference type="ARBA" id="ARBA00022475"/>
    </source>
</evidence>
<accession>A0A6F8ZIA7</accession>
<feature type="transmembrane region" description="Helical" evidence="9">
    <location>
        <begin position="76"/>
        <end position="102"/>
    </location>
</feature>
<dbReference type="Pfam" id="PF00528">
    <property type="entry name" value="BPD_transp_1"/>
    <property type="match status" value="1"/>
</dbReference>
<feature type="transmembrane region" description="Helical" evidence="9">
    <location>
        <begin position="114"/>
        <end position="132"/>
    </location>
</feature>
<keyword evidence="3 9" id="KW-0813">Transport</keyword>
<evidence type="ECO:0000256" key="8">
    <source>
        <dbReference type="ARBA" id="ARBA00023136"/>
    </source>
</evidence>
<dbReference type="PROSITE" id="PS50928">
    <property type="entry name" value="ABC_TM1"/>
    <property type="match status" value="1"/>
</dbReference>
<dbReference type="GO" id="GO:0006817">
    <property type="term" value="P:phosphate ion transport"/>
    <property type="evidence" value="ECO:0007669"/>
    <property type="project" value="UniProtKB-KW"/>
</dbReference>
<evidence type="ECO:0000256" key="5">
    <source>
        <dbReference type="ARBA" id="ARBA00022592"/>
    </source>
</evidence>
<keyword evidence="7 9" id="KW-1133">Transmembrane helix</keyword>
<keyword evidence="5" id="KW-0592">Phosphate transport</keyword>
<name>A0A6F8ZIA7_9FIRM</name>
<evidence type="ECO:0000313" key="12">
    <source>
        <dbReference type="Proteomes" id="UP000503399"/>
    </source>
</evidence>
<dbReference type="Gene3D" id="1.10.3720.10">
    <property type="entry name" value="MetI-like"/>
    <property type="match status" value="1"/>
</dbReference>
<protein>
    <submittedName>
        <fullName evidence="11">Phosphate transport system permease protein PstC (TC 3.A.1.7.1)</fullName>
    </submittedName>
</protein>
<reference evidence="11 12" key="1">
    <citation type="submission" date="2020-02" db="EMBL/GenBank/DDBJ databases">
        <authorList>
            <person name="Hogendoorn C."/>
        </authorList>
    </citation>
    <scope>NUCLEOTIDE SEQUENCE [LARGE SCALE GENOMIC DNA]</scope>
    <source>
        <strain evidence="11">R501</strain>
    </source>
</reference>
<proteinExistence type="inferred from homology"/>
<comment type="similarity">
    <text evidence="2">Belongs to the binding-protein-dependent transport system permease family. CysTW subfamily.</text>
</comment>
<evidence type="ECO:0000256" key="2">
    <source>
        <dbReference type="ARBA" id="ARBA00007069"/>
    </source>
</evidence>
<dbReference type="PANTHER" id="PTHR30425:SF1">
    <property type="entry name" value="PHOSPHATE TRANSPORT SYSTEM PERMEASE PROTEIN PSTC"/>
    <property type="match status" value="1"/>
</dbReference>
<dbReference type="InterPro" id="IPR000515">
    <property type="entry name" value="MetI-like"/>
</dbReference>
<feature type="transmembrane region" description="Helical" evidence="9">
    <location>
        <begin position="21"/>
        <end position="44"/>
    </location>
</feature>
<dbReference type="GO" id="GO:0055085">
    <property type="term" value="P:transmembrane transport"/>
    <property type="evidence" value="ECO:0007669"/>
    <property type="project" value="InterPro"/>
</dbReference>
<evidence type="ECO:0000256" key="6">
    <source>
        <dbReference type="ARBA" id="ARBA00022692"/>
    </source>
</evidence>